<gene>
    <name evidence="7" type="ORF">L9Z73_31015</name>
</gene>
<dbReference type="Proteomes" id="UP001317085">
    <property type="component" value="Unassembled WGS sequence"/>
</dbReference>
<keyword evidence="3" id="KW-0547">Nucleotide-binding</keyword>
<name>A0ABT0ES68_9PSED</name>
<sequence>MLIVENIHSYYDKSHVLEGVSLTVNPGELVTLLGRNGAGKTTTLRSILGIICPRQGQIHFNGQPLVGQKIFEIARQGLALVPENRGIFRLLTVEENLRIAARKTSRWQLEDVYGMFPRLKERRKNAGHALSGGEQQMLAIARALLNDPKLLILDEPTEGLAPVIVDELVKILRKVKDDGLPVLLVEQNLMVWAWRWCRRTVGFSACSLSRKTCASPRARPAAGSSKTSTACSRA</sequence>
<dbReference type="PROSITE" id="PS00211">
    <property type="entry name" value="ABC_TRANSPORTER_1"/>
    <property type="match status" value="1"/>
</dbReference>
<dbReference type="InterPro" id="IPR003439">
    <property type="entry name" value="ABC_transporter-like_ATP-bd"/>
</dbReference>
<keyword evidence="8" id="KW-1185">Reference proteome</keyword>
<keyword evidence="5" id="KW-0029">Amino-acid transport</keyword>
<protein>
    <submittedName>
        <fullName evidence="7">ABC transporter ATP-binding protein</fullName>
    </submittedName>
</protein>
<proteinExistence type="inferred from homology"/>
<evidence type="ECO:0000313" key="8">
    <source>
        <dbReference type="Proteomes" id="UP001317085"/>
    </source>
</evidence>
<dbReference type="Pfam" id="PF00005">
    <property type="entry name" value="ABC_tran"/>
    <property type="match status" value="1"/>
</dbReference>
<reference evidence="7 8" key="1">
    <citation type="submission" date="2022-02" db="EMBL/GenBank/DDBJ databases">
        <title>Comparative genomics of the first Antarctic Pseudomonas spp. capable of biotransforming 2,4,6-Trinitrotoluene.</title>
        <authorList>
            <person name="Cabrera M.A."/>
            <person name="Marquez S.L."/>
            <person name="Perez-Donoso J.M."/>
        </authorList>
    </citation>
    <scope>NUCLEOTIDE SEQUENCE [LARGE SCALE GENOMIC DNA]</scope>
    <source>
        <strain evidence="7 8">TNT11</strain>
    </source>
</reference>
<evidence type="ECO:0000256" key="1">
    <source>
        <dbReference type="ARBA" id="ARBA00005417"/>
    </source>
</evidence>
<accession>A0ABT0ES68</accession>
<evidence type="ECO:0000256" key="5">
    <source>
        <dbReference type="ARBA" id="ARBA00022970"/>
    </source>
</evidence>
<evidence type="ECO:0000256" key="3">
    <source>
        <dbReference type="ARBA" id="ARBA00022741"/>
    </source>
</evidence>
<dbReference type="PROSITE" id="PS50893">
    <property type="entry name" value="ABC_TRANSPORTER_2"/>
    <property type="match status" value="1"/>
</dbReference>
<feature type="domain" description="ABC transporter" evidence="6">
    <location>
        <begin position="2"/>
        <end position="230"/>
    </location>
</feature>
<comment type="caution">
    <text evidence="7">The sequence shown here is derived from an EMBL/GenBank/DDBJ whole genome shotgun (WGS) entry which is preliminary data.</text>
</comment>
<evidence type="ECO:0000256" key="4">
    <source>
        <dbReference type="ARBA" id="ARBA00022840"/>
    </source>
</evidence>
<dbReference type="RefSeq" id="WP_247408810.1">
    <property type="nucleotide sequence ID" value="NZ_JAKNRV010000704.1"/>
</dbReference>
<dbReference type="GO" id="GO:0005524">
    <property type="term" value="F:ATP binding"/>
    <property type="evidence" value="ECO:0007669"/>
    <property type="project" value="UniProtKB-KW"/>
</dbReference>
<dbReference type="InterPro" id="IPR003593">
    <property type="entry name" value="AAA+_ATPase"/>
</dbReference>
<evidence type="ECO:0000313" key="7">
    <source>
        <dbReference type="EMBL" id="MCK1788571.1"/>
    </source>
</evidence>
<dbReference type="InterPro" id="IPR052156">
    <property type="entry name" value="BCAA_Transport_ATP-bd_LivF"/>
</dbReference>
<keyword evidence="2" id="KW-0813">Transport</keyword>
<evidence type="ECO:0000256" key="2">
    <source>
        <dbReference type="ARBA" id="ARBA00022448"/>
    </source>
</evidence>
<keyword evidence="4 7" id="KW-0067">ATP-binding</keyword>
<dbReference type="CDD" id="cd03224">
    <property type="entry name" value="ABC_TM1139_LivF_branched"/>
    <property type="match status" value="1"/>
</dbReference>
<evidence type="ECO:0000259" key="6">
    <source>
        <dbReference type="PROSITE" id="PS50893"/>
    </source>
</evidence>
<dbReference type="EMBL" id="JAKNRV010000704">
    <property type="protein sequence ID" value="MCK1788571.1"/>
    <property type="molecule type" value="Genomic_DNA"/>
</dbReference>
<dbReference type="SUPFAM" id="SSF52540">
    <property type="entry name" value="P-loop containing nucleoside triphosphate hydrolases"/>
    <property type="match status" value="1"/>
</dbReference>
<organism evidence="7 8">
    <name type="scientific">Pseudomonas emilianonis</name>
    <dbReference type="NCBI Taxonomy" id="2915812"/>
    <lineage>
        <taxon>Bacteria</taxon>
        <taxon>Pseudomonadati</taxon>
        <taxon>Pseudomonadota</taxon>
        <taxon>Gammaproteobacteria</taxon>
        <taxon>Pseudomonadales</taxon>
        <taxon>Pseudomonadaceae</taxon>
        <taxon>Pseudomonas</taxon>
    </lineage>
</organism>
<dbReference type="PANTHER" id="PTHR43820">
    <property type="entry name" value="HIGH-AFFINITY BRANCHED-CHAIN AMINO ACID TRANSPORT ATP-BINDING PROTEIN LIVF"/>
    <property type="match status" value="1"/>
</dbReference>
<dbReference type="Gene3D" id="3.40.50.300">
    <property type="entry name" value="P-loop containing nucleotide triphosphate hydrolases"/>
    <property type="match status" value="1"/>
</dbReference>
<dbReference type="SMART" id="SM00382">
    <property type="entry name" value="AAA"/>
    <property type="match status" value="1"/>
</dbReference>
<feature type="non-terminal residue" evidence="7">
    <location>
        <position position="234"/>
    </location>
</feature>
<dbReference type="InterPro" id="IPR027417">
    <property type="entry name" value="P-loop_NTPase"/>
</dbReference>
<dbReference type="InterPro" id="IPR017871">
    <property type="entry name" value="ABC_transporter-like_CS"/>
</dbReference>
<comment type="similarity">
    <text evidence="1">Belongs to the ABC transporter superfamily.</text>
</comment>
<dbReference type="PANTHER" id="PTHR43820:SF2">
    <property type="entry name" value="ABC TRANSPORTER ATP-BINDING PROTEIN"/>
    <property type="match status" value="1"/>
</dbReference>